<reference evidence="1" key="1">
    <citation type="submission" date="2021-02" db="EMBL/GenBank/DDBJ databases">
        <title>Skermanella TT6 skin isolate.</title>
        <authorList>
            <person name="Lee K."/>
            <person name="Ganzorig M."/>
        </authorList>
    </citation>
    <scope>NUCLEOTIDE SEQUENCE</scope>
    <source>
        <strain evidence="1">TT6</strain>
    </source>
</reference>
<dbReference type="Proteomes" id="UP000595197">
    <property type="component" value="Chromosome"/>
</dbReference>
<dbReference type="RefSeq" id="WP_201077863.1">
    <property type="nucleotide sequence ID" value="NZ_CP067420.1"/>
</dbReference>
<evidence type="ECO:0000313" key="1">
    <source>
        <dbReference type="EMBL" id="QQP90635.1"/>
    </source>
</evidence>
<name>A0ABX7BA49_9PROT</name>
<proteinExistence type="predicted"/>
<sequence length="67" mass="7278">MRGDILARVVQIAHMAGYDVRHASRSSGADGCLLIRGHQVLRFETPADAAIYLAGVHDMMGMLLDQV</sequence>
<evidence type="ECO:0000313" key="2">
    <source>
        <dbReference type="Proteomes" id="UP000595197"/>
    </source>
</evidence>
<keyword evidence="2" id="KW-1185">Reference proteome</keyword>
<organism evidence="1 2">
    <name type="scientific">Skermanella cutis</name>
    <dbReference type="NCBI Taxonomy" id="2775420"/>
    <lineage>
        <taxon>Bacteria</taxon>
        <taxon>Pseudomonadati</taxon>
        <taxon>Pseudomonadota</taxon>
        <taxon>Alphaproteobacteria</taxon>
        <taxon>Rhodospirillales</taxon>
        <taxon>Azospirillaceae</taxon>
        <taxon>Skermanella</taxon>
    </lineage>
</organism>
<protein>
    <submittedName>
        <fullName evidence="1">Uncharacterized protein</fullName>
    </submittedName>
</protein>
<gene>
    <name evidence="1" type="ORF">IGS68_05180</name>
</gene>
<dbReference type="EMBL" id="CP067420">
    <property type="protein sequence ID" value="QQP90635.1"/>
    <property type="molecule type" value="Genomic_DNA"/>
</dbReference>
<accession>A0ABX7BA49</accession>